<keyword evidence="1" id="KW-0812">Transmembrane</keyword>
<feature type="transmembrane region" description="Helical" evidence="1">
    <location>
        <begin position="12"/>
        <end position="37"/>
    </location>
</feature>
<evidence type="ECO:0000256" key="1">
    <source>
        <dbReference type="SAM" id="Phobius"/>
    </source>
</evidence>
<keyword evidence="3" id="KW-1185">Reference proteome</keyword>
<sequence length="118" mass="13262">MQRKIIVGLRSLAVGSKWVIGSVAILLTGCGIAWLGIKVTGSQAAFTAWLDTARPWLQLWRLVLYALMAGLWFSRVRGRFLLQLPIRQVRRLELLTLMLFVLIELGAHHHQLFQGAAS</sequence>
<dbReference type="PROSITE" id="PS51257">
    <property type="entry name" value="PROKAR_LIPOPROTEIN"/>
    <property type="match status" value="1"/>
</dbReference>
<protein>
    <submittedName>
        <fullName evidence="2">Uncharacterized protein</fullName>
    </submittedName>
</protein>
<dbReference type="EMBL" id="PJZF01000012">
    <property type="protein sequence ID" value="PLR35032.1"/>
    <property type="molecule type" value="Genomic_DNA"/>
</dbReference>
<dbReference type="Proteomes" id="UP000234240">
    <property type="component" value="Unassembled WGS sequence"/>
</dbReference>
<feature type="transmembrane region" description="Helical" evidence="1">
    <location>
        <begin position="94"/>
        <end position="113"/>
    </location>
</feature>
<organism evidence="2 3">
    <name type="scientific">Chimaeribacter californicus</name>
    <dbReference type="NCBI Taxonomy" id="2060067"/>
    <lineage>
        <taxon>Bacteria</taxon>
        <taxon>Pseudomonadati</taxon>
        <taxon>Pseudomonadota</taxon>
        <taxon>Gammaproteobacteria</taxon>
        <taxon>Enterobacterales</taxon>
        <taxon>Yersiniaceae</taxon>
        <taxon>Chimaeribacter</taxon>
    </lineage>
</organism>
<evidence type="ECO:0000313" key="2">
    <source>
        <dbReference type="EMBL" id="PLR35032.1"/>
    </source>
</evidence>
<gene>
    <name evidence="2" type="ORF">CYR55_14095</name>
</gene>
<comment type="caution">
    <text evidence="2">The sequence shown here is derived from an EMBL/GenBank/DDBJ whole genome shotgun (WGS) entry which is preliminary data.</text>
</comment>
<reference evidence="2 3" key="1">
    <citation type="submission" date="2017-12" db="EMBL/GenBank/DDBJ databases">
        <title>Characterization of six clinical isolates of Enterochimera gen. nov., a novel genus of the Yersiniaciae family and the three species Enterochimera arupensis sp. nov., Enterochimera coloradensis sp. nov, and Enterochimera californica sp. nov.</title>
        <authorList>
            <person name="Rossi A."/>
            <person name="Fisher M."/>
        </authorList>
    </citation>
    <scope>NUCLEOTIDE SEQUENCE [LARGE SCALE GENOMIC DNA]</scope>
    <source>
        <strain evidence="3">2015-Iso6</strain>
    </source>
</reference>
<proteinExistence type="predicted"/>
<feature type="transmembrane region" description="Helical" evidence="1">
    <location>
        <begin position="57"/>
        <end position="73"/>
    </location>
</feature>
<accession>A0A2N5E2W0</accession>
<keyword evidence="1" id="KW-0472">Membrane</keyword>
<keyword evidence="1" id="KW-1133">Transmembrane helix</keyword>
<dbReference type="AlphaFoldDB" id="A0A2N5E2W0"/>
<evidence type="ECO:0000313" key="3">
    <source>
        <dbReference type="Proteomes" id="UP000234240"/>
    </source>
</evidence>
<name>A0A2N5E2W0_9GAMM</name>